<organism evidence="1 2">
    <name type="scientific">Flagellimonas meridianipacifica</name>
    <dbReference type="NCBI Taxonomy" id="1080225"/>
    <lineage>
        <taxon>Bacteria</taxon>
        <taxon>Pseudomonadati</taxon>
        <taxon>Bacteroidota</taxon>
        <taxon>Flavobacteriia</taxon>
        <taxon>Flavobacteriales</taxon>
        <taxon>Flavobacteriaceae</taxon>
        <taxon>Flagellimonas</taxon>
    </lineage>
</organism>
<protein>
    <submittedName>
        <fullName evidence="1">Uncharacterized protein</fullName>
    </submittedName>
</protein>
<name>A0A2T0M726_9FLAO</name>
<gene>
    <name evidence="1" type="ORF">CLV81_4131</name>
</gene>
<sequence>MKRKNLFFSFFAFVILFTNCSEENSQSEENIVAEELQEENLETFDYTFRNQRFVVNFQVENDELVAIDSRDYQDLTQVFSENENLIQHYLSDNEILIFANEDEFNSYFDDIGKPLKGPNLTASSNIYNAANLQIYYDCCYDQSKRVIWDFATERQGCFIIKSGEDRLRDFTDVTAWTGISGPAPILCFPPNSNISNRPNDRLNSVSAVNVLARFYENINYGGSSISLDARDGNPRGFRKLRQVRNGTFGRNWRDRISSIRLYP</sequence>
<accession>A0A2T0M726</accession>
<proteinExistence type="predicted"/>
<evidence type="ECO:0000313" key="2">
    <source>
        <dbReference type="Proteomes" id="UP000237640"/>
    </source>
</evidence>
<keyword evidence="2" id="KW-1185">Reference proteome</keyword>
<evidence type="ECO:0000313" key="1">
    <source>
        <dbReference type="EMBL" id="PRX53222.1"/>
    </source>
</evidence>
<dbReference type="Gene3D" id="2.60.20.10">
    <property type="entry name" value="Crystallins"/>
    <property type="match status" value="1"/>
</dbReference>
<dbReference type="RefSeq" id="WP_106148060.1">
    <property type="nucleotide sequence ID" value="NZ_PVYX01000003.1"/>
</dbReference>
<reference evidence="1 2" key="1">
    <citation type="submission" date="2018-03" db="EMBL/GenBank/DDBJ databases">
        <title>Genomic Encyclopedia of Archaeal and Bacterial Type Strains, Phase II (KMG-II): from individual species to whole genera.</title>
        <authorList>
            <person name="Goeker M."/>
        </authorList>
    </citation>
    <scope>NUCLEOTIDE SEQUENCE [LARGE SCALE GENOMIC DNA]</scope>
    <source>
        <strain evidence="1 2">DSM 25027</strain>
    </source>
</reference>
<dbReference type="AlphaFoldDB" id="A0A2T0M726"/>
<dbReference type="Proteomes" id="UP000237640">
    <property type="component" value="Unassembled WGS sequence"/>
</dbReference>
<dbReference type="EMBL" id="PVYX01000003">
    <property type="protein sequence ID" value="PRX53222.1"/>
    <property type="molecule type" value="Genomic_DNA"/>
</dbReference>
<comment type="caution">
    <text evidence="1">The sequence shown here is derived from an EMBL/GenBank/DDBJ whole genome shotgun (WGS) entry which is preliminary data.</text>
</comment>